<dbReference type="HAMAP" id="MF_00158">
    <property type="entry name" value="PanC"/>
    <property type="match status" value="1"/>
</dbReference>
<dbReference type="SUPFAM" id="SSF52374">
    <property type="entry name" value="Nucleotidylyl transferase"/>
    <property type="match status" value="1"/>
</dbReference>
<comment type="pathway">
    <text evidence="1 8">Cofactor biosynthesis; (R)-pantothenate biosynthesis; (R)-pantothenate from (R)-pantoate and beta-alanine: step 1/1.</text>
</comment>
<evidence type="ECO:0000256" key="6">
    <source>
        <dbReference type="ARBA" id="ARBA00022840"/>
    </source>
</evidence>
<organism evidence="9 10">
    <name type="scientific">Leptospira hartskeerlii</name>
    <dbReference type="NCBI Taxonomy" id="2023177"/>
    <lineage>
        <taxon>Bacteria</taxon>
        <taxon>Pseudomonadati</taxon>
        <taxon>Spirochaetota</taxon>
        <taxon>Spirochaetia</taxon>
        <taxon>Leptospirales</taxon>
        <taxon>Leptospiraceae</taxon>
        <taxon>Leptospira</taxon>
    </lineage>
</organism>
<dbReference type="GO" id="GO:0015940">
    <property type="term" value="P:pantothenate biosynthetic process"/>
    <property type="evidence" value="ECO:0007669"/>
    <property type="project" value="UniProtKB-UniRule"/>
</dbReference>
<dbReference type="UniPathway" id="UPA00028">
    <property type="reaction ID" value="UER00005"/>
</dbReference>
<proteinExistence type="inferred from homology"/>
<dbReference type="InterPro" id="IPR042176">
    <property type="entry name" value="Pantoate_ligase_C"/>
</dbReference>
<evidence type="ECO:0000313" key="9">
    <source>
        <dbReference type="EMBL" id="PJZ26311.1"/>
    </source>
</evidence>
<keyword evidence="3 8" id="KW-0436">Ligase</keyword>
<evidence type="ECO:0000256" key="1">
    <source>
        <dbReference type="ARBA" id="ARBA00004990"/>
    </source>
</evidence>
<comment type="miscellaneous">
    <text evidence="8">The reaction proceeds by a bi uni uni bi ping pong mechanism.</text>
</comment>
<dbReference type="Proteomes" id="UP000232196">
    <property type="component" value="Unassembled WGS sequence"/>
</dbReference>
<feature type="binding site" evidence="8">
    <location>
        <begin position="185"/>
        <end position="188"/>
    </location>
    <ligand>
        <name>ATP</name>
        <dbReference type="ChEBI" id="CHEBI:30616"/>
    </ligand>
</feature>
<feature type="binding site" evidence="8">
    <location>
        <begin position="148"/>
        <end position="151"/>
    </location>
    <ligand>
        <name>ATP</name>
        <dbReference type="ChEBI" id="CHEBI:30616"/>
    </ligand>
</feature>
<comment type="similarity">
    <text evidence="2 8">Belongs to the pantothenate synthetase family.</text>
</comment>
<dbReference type="Gene3D" id="3.40.50.620">
    <property type="entry name" value="HUPs"/>
    <property type="match status" value="1"/>
</dbReference>
<gene>
    <name evidence="8" type="primary">panC</name>
    <name evidence="9" type="ORF">CH357_07390</name>
</gene>
<evidence type="ECO:0000256" key="2">
    <source>
        <dbReference type="ARBA" id="ARBA00009256"/>
    </source>
</evidence>
<feature type="active site" description="Proton donor" evidence="8">
    <location>
        <position position="37"/>
    </location>
</feature>
<dbReference type="AlphaFoldDB" id="A0A2M9XF41"/>
<evidence type="ECO:0000256" key="3">
    <source>
        <dbReference type="ARBA" id="ARBA00022598"/>
    </source>
</evidence>
<keyword evidence="10" id="KW-1185">Reference proteome</keyword>
<dbReference type="GO" id="GO:0004592">
    <property type="term" value="F:pantoate-beta-alanine ligase activity"/>
    <property type="evidence" value="ECO:0007669"/>
    <property type="project" value="UniProtKB-UniRule"/>
</dbReference>
<name>A0A2M9XF41_9LEPT</name>
<keyword evidence="8" id="KW-0963">Cytoplasm</keyword>
<comment type="subunit">
    <text evidence="8">Homodimer.</text>
</comment>
<dbReference type="Pfam" id="PF02569">
    <property type="entry name" value="Pantoate_ligase"/>
    <property type="match status" value="1"/>
</dbReference>
<comment type="catalytic activity">
    <reaction evidence="7 8">
        <text>(R)-pantoate + beta-alanine + ATP = (R)-pantothenate + AMP + diphosphate + H(+)</text>
        <dbReference type="Rhea" id="RHEA:10912"/>
        <dbReference type="ChEBI" id="CHEBI:15378"/>
        <dbReference type="ChEBI" id="CHEBI:15980"/>
        <dbReference type="ChEBI" id="CHEBI:29032"/>
        <dbReference type="ChEBI" id="CHEBI:30616"/>
        <dbReference type="ChEBI" id="CHEBI:33019"/>
        <dbReference type="ChEBI" id="CHEBI:57966"/>
        <dbReference type="ChEBI" id="CHEBI:456215"/>
        <dbReference type="EC" id="6.3.2.1"/>
    </reaction>
</comment>
<dbReference type="EMBL" id="NPDN01000003">
    <property type="protein sequence ID" value="PJZ26311.1"/>
    <property type="molecule type" value="Genomic_DNA"/>
</dbReference>
<dbReference type="EC" id="6.3.2.1" evidence="8"/>
<dbReference type="PANTHER" id="PTHR21299">
    <property type="entry name" value="CYTIDYLATE KINASE/PANTOATE-BETA-ALANINE LIGASE"/>
    <property type="match status" value="1"/>
</dbReference>
<evidence type="ECO:0000313" key="10">
    <source>
        <dbReference type="Proteomes" id="UP000232196"/>
    </source>
</evidence>
<protein>
    <recommendedName>
        <fullName evidence="8">Pantothenate synthetase</fullName>
        <shortName evidence="8">PS</shortName>
        <ecNumber evidence="8">6.3.2.1</ecNumber>
    </recommendedName>
    <alternativeName>
        <fullName evidence="8">Pantoate--beta-alanine ligase</fullName>
    </alternativeName>
    <alternativeName>
        <fullName evidence="8">Pantoate-activating enzyme</fullName>
    </alternativeName>
</protein>
<evidence type="ECO:0000256" key="8">
    <source>
        <dbReference type="HAMAP-Rule" id="MF_00158"/>
    </source>
</evidence>
<keyword evidence="6 8" id="KW-0067">ATP-binding</keyword>
<feature type="binding site" evidence="8">
    <location>
        <position position="61"/>
    </location>
    <ligand>
        <name>beta-alanine</name>
        <dbReference type="ChEBI" id="CHEBI:57966"/>
    </ligand>
</feature>
<feature type="binding site" evidence="8">
    <location>
        <position position="154"/>
    </location>
    <ligand>
        <name>(R)-pantoate</name>
        <dbReference type="ChEBI" id="CHEBI:15980"/>
    </ligand>
</feature>
<evidence type="ECO:0000256" key="4">
    <source>
        <dbReference type="ARBA" id="ARBA00022655"/>
    </source>
</evidence>
<dbReference type="InterPro" id="IPR014729">
    <property type="entry name" value="Rossmann-like_a/b/a_fold"/>
</dbReference>
<reference evidence="9 10" key="1">
    <citation type="submission" date="2017-07" db="EMBL/GenBank/DDBJ databases">
        <title>Leptospira spp. isolated from tropical soils.</title>
        <authorList>
            <person name="Thibeaux R."/>
            <person name="Iraola G."/>
            <person name="Ferres I."/>
            <person name="Bierque E."/>
            <person name="Girault D."/>
            <person name="Soupe-Gilbert M.-E."/>
            <person name="Picardeau M."/>
            <person name="Goarant C."/>
        </authorList>
    </citation>
    <scope>NUCLEOTIDE SEQUENCE [LARGE SCALE GENOMIC DNA]</scope>
    <source>
        <strain evidence="9 10">MCA1-C-A1</strain>
    </source>
</reference>
<dbReference type="InterPro" id="IPR003721">
    <property type="entry name" value="Pantoate_ligase"/>
</dbReference>
<dbReference type="RefSeq" id="WP_100706098.1">
    <property type="nucleotide sequence ID" value="NZ_NPDL01000003.1"/>
</dbReference>
<dbReference type="GO" id="GO:0005829">
    <property type="term" value="C:cytosol"/>
    <property type="evidence" value="ECO:0007669"/>
    <property type="project" value="TreeGrafter"/>
</dbReference>
<dbReference type="Gene3D" id="3.30.1300.10">
    <property type="entry name" value="Pantoate-beta-alanine ligase, C-terminal domain"/>
    <property type="match status" value="1"/>
</dbReference>
<evidence type="ECO:0000256" key="7">
    <source>
        <dbReference type="ARBA" id="ARBA00048258"/>
    </source>
</evidence>
<dbReference type="GO" id="GO:0005524">
    <property type="term" value="F:ATP binding"/>
    <property type="evidence" value="ECO:0007669"/>
    <property type="project" value="UniProtKB-KW"/>
</dbReference>
<accession>A0A2M9XF41</accession>
<dbReference type="CDD" id="cd00560">
    <property type="entry name" value="PanC"/>
    <property type="match status" value="1"/>
</dbReference>
<keyword evidence="5 8" id="KW-0547">Nucleotide-binding</keyword>
<sequence>MIVSKDPNEVRNQILSWKSEKLSVGFAPTMGFLHEGHSNLFVRSAAENSKTVVSIFVNPAQFNDPEDYAKYPINTEGDLEICKSSKVDLVFLPDKDTMYPGGIPEVELRIPHLMKNLDATTRPGHFEGVLLVLSRLFHTIPADRSYFGKKDYQQYLVVKDFTRALGFPMEIIGVDTVRSAEGLALSSRNARLVGPEKEEALLLIRALRLGESLIRQGEKDPGEVLTVMRDVLDSSSKIQTDYLEILDANTLEELHILKGEVLLAVAAFLGQVRLIDNLTVKVS</sequence>
<keyword evidence="4 8" id="KW-0566">Pantothenate biosynthesis</keyword>
<feature type="binding site" evidence="8">
    <location>
        <position position="177"/>
    </location>
    <ligand>
        <name>ATP</name>
        <dbReference type="ChEBI" id="CHEBI:30616"/>
    </ligand>
</feature>
<feature type="binding site" evidence="8">
    <location>
        <position position="61"/>
    </location>
    <ligand>
        <name>(R)-pantoate</name>
        <dbReference type="ChEBI" id="CHEBI:15980"/>
    </ligand>
</feature>
<dbReference type="NCBIfam" id="TIGR00018">
    <property type="entry name" value="panC"/>
    <property type="match status" value="1"/>
</dbReference>
<comment type="caution">
    <text evidence="9">The sequence shown here is derived from an EMBL/GenBank/DDBJ whole genome shotgun (WGS) entry which is preliminary data.</text>
</comment>
<dbReference type="OrthoDB" id="9773087at2"/>
<feature type="binding site" evidence="8">
    <location>
        <begin position="30"/>
        <end position="37"/>
    </location>
    <ligand>
        <name>ATP</name>
        <dbReference type="ChEBI" id="CHEBI:30616"/>
    </ligand>
</feature>
<dbReference type="PANTHER" id="PTHR21299:SF1">
    <property type="entry name" value="PANTOATE--BETA-ALANINE LIGASE"/>
    <property type="match status" value="1"/>
</dbReference>
<evidence type="ECO:0000256" key="5">
    <source>
        <dbReference type="ARBA" id="ARBA00022741"/>
    </source>
</evidence>
<comment type="subcellular location">
    <subcellularLocation>
        <location evidence="8">Cytoplasm</location>
    </subcellularLocation>
</comment>
<comment type="function">
    <text evidence="8">Catalyzes the condensation of pantoate with beta-alanine in an ATP-dependent reaction via a pantoyl-adenylate intermediate.</text>
</comment>